<protein>
    <submittedName>
        <fullName evidence="2">Helix-turn-helix transcriptional regulator</fullName>
    </submittedName>
</protein>
<name>A0A9D1ZW49_9FIRM</name>
<dbReference type="InterPro" id="IPR010982">
    <property type="entry name" value="Lambda_DNA-bd_dom_sf"/>
</dbReference>
<reference evidence="2" key="2">
    <citation type="submission" date="2021-04" db="EMBL/GenBank/DDBJ databases">
        <authorList>
            <person name="Gilroy R."/>
        </authorList>
    </citation>
    <scope>NUCLEOTIDE SEQUENCE</scope>
    <source>
        <strain evidence="2">1345</strain>
    </source>
</reference>
<dbReference type="SMART" id="SM00530">
    <property type="entry name" value="HTH_XRE"/>
    <property type="match status" value="1"/>
</dbReference>
<dbReference type="InterPro" id="IPR001387">
    <property type="entry name" value="Cro/C1-type_HTH"/>
</dbReference>
<comment type="caution">
    <text evidence="2">The sequence shown here is derived from an EMBL/GenBank/DDBJ whole genome shotgun (WGS) entry which is preliminary data.</text>
</comment>
<evidence type="ECO:0000313" key="3">
    <source>
        <dbReference type="Proteomes" id="UP000886750"/>
    </source>
</evidence>
<evidence type="ECO:0000259" key="1">
    <source>
        <dbReference type="PROSITE" id="PS50943"/>
    </source>
</evidence>
<evidence type="ECO:0000313" key="2">
    <source>
        <dbReference type="EMBL" id="HIY97272.1"/>
    </source>
</evidence>
<reference evidence="2" key="1">
    <citation type="journal article" date="2021" name="PeerJ">
        <title>Extensive microbial diversity within the chicken gut microbiome revealed by metagenomics and culture.</title>
        <authorList>
            <person name="Gilroy R."/>
            <person name="Ravi A."/>
            <person name="Getino M."/>
            <person name="Pursley I."/>
            <person name="Horton D.L."/>
            <person name="Alikhan N.F."/>
            <person name="Baker D."/>
            <person name="Gharbi K."/>
            <person name="Hall N."/>
            <person name="Watson M."/>
            <person name="Adriaenssens E.M."/>
            <person name="Foster-Nyarko E."/>
            <person name="Jarju S."/>
            <person name="Secka A."/>
            <person name="Antonio M."/>
            <person name="Oren A."/>
            <person name="Chaudhuri R.R."/>
            <person name="La Ragione R."/>
            <person name="Hildebrand F."/>
            <person name="Pallen M.J."/>
        </authorList>
    </citation>
    <scope>NUCLEOTIDE SEQUENCE</scope>
    <source>
        <strain evidence="2">1345</strain>
    </source>
</reference>
<dbReference type="Gene3D" id="1.10.260.40">
    <property type="entry name" value="lambda repressor-like DNA-binding domains"/>
    <property type="match status" value="1"/>
</dbReference>
<dbReference type="SUPFAM" id="SSF47413">
    <property type="entry name" value="lambda repressor-like DNA-binding domains"/>
    <property type="match status" value="1"/>
</dbReference>
<feature type="domain" description="HTH cro/C1-type" evidence="1">
    <location>
        <begin position="5"/>
        <end position="59"/>
    </location>
</feature>
<dbReference type="Proteomes" id="UP000886750">
    <property type="component" value="Unassembled WGS sequence"/>
</dbReference>
<dbReference type="PROSITE" id="PS50943">
    <property type="entry name" value="HTH_CROC1"/>
    <property type="match status" value="1"/>
</dbReference>
<dbReference type="GO" id="GO:0003677">
    <property type="term" value="F:DNA binding"/>
    <property type="evidence" value="ECO:0007669"/>
    <property type="project" value="InterPro"/>
</dbReference>
<proteinExistence type="predicted"/>
<organism evidence="2 3">
    <name type="scientific">Candidatus Borkfalkia excrementigallinarum</name>
    <dbReference type="NCBI Taxonomy" id="2838506"/>
    <lineage>
        <taxon>Bacteria</taxon>
        <taxon>Bacillati</taxon>
        <taxon>Bacillota</taxon>
        <taxon>Clostridia</taxon>
        <taxon>Christensenellales</taxon>
        <taxon>Christensenellaceae</taxon>
        <taxon>Candidatus Borkfalkia</taxon>
    </lineage>
</organism>
<accession>A0A9D1ZW49</accession>
<dbReference type="EMBL" id="DXCQ01000056">
    <property type="protein sequence ID" value="HIY97272.1"/>
    <property type="molecule type" value="Genomic_DNA"/>
</dbReference>
<dbReference type="AlphaFoldDB" id="A0A9D1ZW49"/>
<dbReference type="CDD" id="cd00093">
    <property type="entry name" value="HTH_XRE"/>
    <property type="match status" value="1"/>
</dbReference>
<sequence length="101" mass="11696">MYGKISVWREEKGWTENKLCDMAGVSHSMFHSWLSRGTMPKLDTLESLCYALDKPLAALLFDVDENKLTGEEIQLLSRWKQLDIRQKKVIMDTIEAFGKTE</sequence>
<dbReference type="Pfam" id="PF01381">
    <property type="entry name" value="HTH_3"/>
    <property type="match status" value="1"/>
</dbReference>
<gene>
    <name evidence="2" type="ORF">H9729_06245</name>
</gene>